<evidence type="ECO:0000256" key="3">
    <source>
        <dbReference type="ARBA" id="ARBA00030479"/>
    </source>
</evidence>
<feature type="region of interest" description="Disordered" evidence="4">
    <location>
        <begin position="663"/>
        <end position="686"/>
    </location>
</feature>
<sequence length="686" mass="78415">MNPDPSKSWSVFFRPVKKNQCFDVDIGSILEDFKRDYEEKAKVNFTEAALVIQGAVHTVGLKIDAIHQEALDLVEFLASGGAENGEENEGAGGEAVARRRRRFNEADAESEFIKKFLEDDDYMGEDLLENDESITLKDDEFDHEDNLKEEDYLPERDHFFGDLVGSARGKEITDIDTGAYICQRNDVWIYRAPFTDNGYVYPQSRDQQKRFGERHQEPGAHEYNAFLDESLRDQRQGANDGDANFDQQSFQNFEPDFDAGGDFEPQEIVSKQGSEAEEAKVVESRPPENLTIAPEATLNSSLAPERSTARLSNDQRKYKWNWFEEKPDFAKRYAEFMGSKVSHRMYGYDEEMKLSFNTERWKFDNQIDKRPLKKYEFNWPMMKPEKYVKVIDSWKMKLEAKKVETLRQQSDAKIAKQKKEFNKTMREYCVIKPLPKGRKTKNERRTTEHVQQLITNNFAAGTDVAEIEAEVEQFAPQEIVHESTGIQPPEQFEEAPPCFPEPVDDRDSDETQLEQPHLQTTAANGDVYIGDLNMTRLKEVALGGGGVLRGHLPDTEIEANVLQWKRAIAPNKGSDPSSMLSTSCVESSDVVTCKDLYRGVPHWERSRKFAAMLQMANEGKLEIIPPPEDSDPIDNFSVRPITENRIHCAGDDVDPYAVSQKRFRALSSPKSSDSPAPKRKSLHKRK</sequence>
<evidence type="ECO:0000313" key="5">
    <source>
        <dbReference type="EMBL" id="CAG5099184.1"/>
    </source>
</evidence>
<reference evidence="5 6" key="1">
    <citation type="submission" date="2021-04" db="EMBL/GenBank/DDBJ databases">
        <authorList>
            <person name="Bliznina A."/>
        </authorList>
    </citation>
    <scope>NUCLEOTIDE SEQUENCE [LARGE SCALE GENOMIC DNA]</scope>
</reference>
<accession>A0ABN7SJZ1</accession>
<organism evidence="5 6">
    <name type="scientific">Oikopleura dioica</name>
    <name type="common">Tunicate</name>
    <dbReference type="NCBI Taxonomy" id="34765"/>
    <lineage>
        <taxon>Eukaryota</taxon>
        <taxon>Metazoa</taxon>
        <taxon>Chordata</taxon>
        <taxon>Tunicata</taxon>
        <taxon>Appendicularia</taxon>
        <taxon>Copelata</taxon>
        <taxon>Oikopleuridae</taxon>
        <taxon>Oikopleura</taxon>
    </lineage>
</organism>
<evidence type="ECO:0000256" key="4">
    <source>
        <dbReference type="SAM" id="MobiDB-lite"/>
    </source>
</evidence>
<protein>
    <recommendedName>
        <fullName evidence="1">Condensin-2 complex subunit H2</fullName>
    </recommendedName>
    <alternativeName>
        <fullName evidence="3">Non-SMC condensin II complex subunit H2</fullName>
    </alternativeName>
</protein>
<dbReference type="EMBL" id="OU015569">
    <property type="protein sequence ID" value="CAG5099184.1"/>
    <property type="molecule type" value="Genomic_DNA"/>
</dbReference>
<feature type="compositionally biased region" description="Basic residues" evidence="4">
    <location>
        <begin position="677"/>
        <end position="686"/>
    </location>
</feature>
<dbReference type="PANTHER" id="PTHR14324:SF3">
    <property type="entry name" value="CONDENSIN-2 COMPLEX SUBUNIT H2"/>
    <property type="match status" value="1"/>
</dbReference>
<dbReference type="InterPro" id="IPR031739">
    <property type="entry name" value="Ncaph2"/>
</dbReference>
<evidence type="ECO:0000256" key="1">
    <source>
        <dbReference type="ARBA" id="ARBA00016903"/>
    </source>
</evidence>
<dbReference type="PANTHER" id="PTHR14324">
    <property type="entry name" value="CONDENSIN-2 COMPLEX SUBUNIT H2"/>
    <property type="match status" value="1"/>
</dbReference>
<evidence type="ECO:0000313" key="6">
    <source>
        <dbReference type="Proteomes" id="UP001158576"/>
    </source>
</evidence>
<name>A0ABN7SJZ1_OIKDI</name>
<keyword evidence="6" id="KW-1185">Reference proteome</keyword>
<gene>
    <name evidence="5" type="ORF">OKIOD_LOCUS7884</name>
</gene>
<evidence type="ECO:0000256" key="2">
    <source>
        <dbReference type="ARBA" id="ARBA00023067"/>
    </source>
</evidence>
<proteinExistence type="predicted"/>
<dbReference type="Proteomes" id="UP001158576">
    <property type="component" value="Chromosome XSR"/>
</dbReference>
<keyword evidence="2" id="KW-0226">DNA condensation</keyword>